<reference evidence="2 3" key="1">
    <citation type="submission" date="2020-10" db="EMBL/GenBank/DDBJ databases">
        <title>Connecting structure to function with the recovery of over 1000 high-quality activated sludge metagenome-assembled genomes encoding full-length rRNA genes using long-read sequencing.</title>
        <authorList>
            <person name="Singleton C.M."/>
            <person name="Petriglieri F."/>
            <person name="Kristensen J.M."/>
            <person name="Kirkegaard R.H."/>
            <person name="Michaelsen T.Y."/>
            <person name="Andersen M.H."/>
            <person name="Karst S.M."/>
            <person name="Dueholm M.S."/>
            <person name="Nielsen P.H."/>
            <person name="Albertsen M."/>
        </authorList>
    </citation>
    <scope>NUCLEOTIDE SEQUENCE [LARGE SCALE GENOMIC DNA]</scope>
    <source>
        <strain evidence="2">Ribe_18-Q3-R11-54_MAXAC.273</strain>
    </source>
</reference>
<dbReference type="AlphaFoldDB" id="A0A9D7SYE5"/>
<feature type="signal peptide" evidence="1">
    <location>
        <begin position="1"/>
        <end position="19"/>
    </location>
</feature>
<comment type="caution">
    <text evidence="2">The sequence shown here is derived from an EMBL/GenBank/DDBJ whole genome shotgun (WGS) entry which is preliminary data.</text>
</comment>
<proteinExistence type="predicted"/>
<feature type="chain" id="PRO_5038586808" evidence="1">
    <location>
        <begin position="20"/>
        <end position="210"/>
    </location>
</feature>
<accession>A0A9D7SYE5</accession>
<evidence type="ECO:0000256" key="1">
    <source>
        <dbReference type="SAM" id="SignalP"/>
    </source>
</evidence>
<keyword evidence="1" id="KW-0732">Signal</keyword>
<sequence length="210" mass="23405">MRILVIMLFSLLTSTAAWTQSGSLWDMLPDSITLDSAKLLKGGVKGWRDIPWGTPSSKVKASEGMDEVAGGGLMKTAMFGGVEDVIWLAYCGDDGLMGGVYFAIPGYTEPMRYIELYNQWQINLKGKYGVPSIQKVNWHNSEWREEVENGTFSFGWALENGYLSYSTAWIFEDGSAIVMGLDTEMPMMQNVPAIVLAYVKDLKGIDNEKW</sequence>
<name>A0A9D7SYE5_9BACT</name>
<protein>
    <submittedName>
        <fullName evidence="2">Uncharacterized protein</fullName>
    </submittedName>
</protein>
<dbReference type="EMBL" id="JADKGY010000029">
    <property type="protein sequence ID" value="MBK9984486.1"/>
    <property type="molecule type" value="Genomic_DNA"/>
</dbReference>
<evidence type="ECO:0000313" key="2">
    <source>
        <dbReference type="EMBL" id="MBK9984486.1"/>
    </source>
</evidence>
<evidence type="ECO:0000313" key="3">
    <source>
        <dbReference type="Proteomes" id="UP000808337"/>
    </source>
</evidence>
<organism evidence="2 3">
    <name type="scientific">Candidatus Opimibacter skivensis</name>
    <dbReference type="NCBI Taxonomy" id="2982028"/>
    <lineage>
        <taxon>Bacteria</taxon>
        <taxon>Pseudomonadati</taxon>
        <taxon>Bacteroidota</taxon>
        <taxon>Saprospiria</taxon>
        <taxon>Saprospirales</taxon>
        <taxon>Saprospiraceae</taxon>
        <taxon>Candidatus Opimibacter</taxon>
    </lineage>
</organism>
<dbReference type="Proteomes" id="UP000808337">
    <property type="component" value="Unassembled WGS sequence"/>
</dbReference>
<gene>
    <name evidence="2" type="ORF">IPP15_19315</name>
</gene>